<accession>A0A0B2VEP6</accession>
<dbReference type="Proteomes" id="UP000031036">
    <property type="component" value="Unassembled WGS sequence"/>
</dbReference>
<evidence type="ECO:0000313" key="1">
    <source>
        <dbReference type="EMBL" id="KHN79485.1"/>
    </source>
</evidence>
<comment type="caution">
    <text evidence="1">The sequence shown here is derived from an EMBL/GenBank/DDBJ whole genome shotgun (WGS) entry which is preliminary data.</text>
</comment>
<proteinExistence type="predicted"/>
<reference evidence="1 2" key="1">
    <citation type="submission" date="2014-11" db="EMBL/GenBank/DDBJ databases">
        <title>Genetic blueprint of the zoonotic pathogen Toxocara canis.</title>
        <authorList>
            <person name="Zhu X.-Q."/>
            <person name="Korhonen P.K."/>
            <person name="Cai H."/>
            <person name="Young N.D."/>
            <person name="Nejsum P."/>
            <person name="von Samson-Himmelstjerna G."/>
            <person name="Boag P.R."/>
            <person name="Tan P."/>
            <person name="Li Q."/>
            <person name="Min J."/>
            <person name="Yang Y."/>
            <person name="Wang X."/>
            <person name="Fang X."/>
            <person name="Hall R.S."/>
            <person name="Hofmann A."/>
            <person name="Sternberg P.W."/>
            <person name="Jex A.R."/>
            <person name="Gasser R.B."/>
        </authorList>
    </citation>
    <scope>NUCLEOTIDE SEQUENCE [LARGE SCALE GENOMIC DNA]</scope>
    <source>
        <strain evidence="1">PN_DK_2014</strain>
    </source>
</reference>
<keyword evidence="2" id="KW-1185">Reference proteome</keyword>
<dbReference type="EMBL" id="JPKZ01001904">
    <property type="protein sequence ID" value="KHN79485.1"/>
    <property type="molecule type" value="Genomic_DNA"/>
</dbReference>
<evidence type="ECO:0000313" key="2">
    <source>
        <dbReference type="Proteomes" id="UP000031036"/>
    </source>
</evidence>
<sequence>MLSCTRCRICNGLPVYACICERTRVFVRRVFSSLWKAAEMKEPCVVSKKKSFSSFEFMIGVCIADDRIWFILAIFHRCSEPFLLHFSSFLFPMKERNAEGKKSKKHESNIWKNVSAYVRGTYDWDRTGEFTEI</sequence>
<protein>
    <submittedName>
        <fullName evidence="1">Uncharacterized protein</fullName>
    </submittedName>
</protein>
<dbReference type="AlphaFoldDB" id="A0A0B2VEP6"/>
<organism evidence="1 2">
    <name type="scientific">Toxocara canis</name>
    <name type="common">Canine roundworm</name>
    <dbReference type="NCBI Taxonomy" id="6265"/>
    <lineage>
        <taxon>Eukaryota</taxon>
        <taxon>Metazoa</taxon>
        <taxon>Ecdysozoa</taxon>
        <taxon>Nematoda</taxon>
        <taxon>Chromadorea</taxon>
        <taxon>Rhabditida</taxon>
        <taxon>Spirurina</taxon>
        <taxon>Ascaridomorpha</taxon>
        <taxon>Ascaridoidea</taxon>
        <taxon>Toxocaridae</taxon>
        <taxon>Toxocara</taxon>
    </lineage>
</organism>
<gene>
    <name evidence="1" type="ORF">Tcan_04828</name>
</gene>
<name>A0A0B2VEP6_TOXCA</name>